<proteinExistence type="inferred from homology"/>
<dbReference type="PIRSF" id="PIRSF019663">
    <property type="entry name" value="Legumain"/>
    <property type="match status" value="1"/>
</dbReference>
<protein>
    <submittedName>
        <fullName evidence="3">Legumain</fullName>
    </submittedName>
</protein>
<keyword evidence="4" id="KW-1185">Reference proteome</keyword>
<dbReference type="CDD" id="cd21115">
    <property type="entry name" value="legumain_C"/>
    <property type="match status" value="1"/>
</dbReference>
<dbReference type="InterPro" id="IPR046427">
    <property type="entry name" value="Legumain_prodom_sf"/>
</dbReference>
<dbReference type="Pfam" id="PF01650">
    <property type="entry name" value="Peptidase_C13"/>
    <property type="match status" value="1"/>
</dbReference>
<comment type="similarity">
    <text evidence="1">Belongs to the peptidase C13 family.</text>
</comment>
<dbReference type="InterPro" id="IPR048501">
    <property type="entry name" value="Legum_prodom"/>
</dbReference>
<accession>A0A4Y2NAA5</accession>
<evidence type="ECO:0000259" key="2">
    <source>
        <dbReference type="Pfam" id="PF20985"/>
    </source>
</evidence>
<dbReference type="Gene3D" id="1.10.132.130">
    <property type="match status" value="1"/>
</dbReference>
<dbReference type="Pfam" id="PF20985">
    <property type="entry name" value="Legum_prodom"/>
    <property type="match status" value="1"/>
</dbReference>
<dbReference type="GO" id="GO:0005773">
    <property type="term" value="C:vacuole"/>
    <property type="evidence" value="ECO:0007669"/>
    <property type="project" value="GOC"/>
</dbReference>
<evidence type="ECO:0000313" key="4">
    <source>
        <dbReference type="Proteomes" id="UP000499080"/>
    </source>
</evidence>
<gene>
    <name evidence="3" type="primary">Lgmn_3</name>
    <name evidence="3" type="ORF">AVEN_233724_1</name>
</gene>
<comment type="caution">
    <text evidence="3">The sequence shown here is derived from an EMBL/GenBank/DDBJ whole genome shotgun (WGS) entry which is preliminary data.</text>
</comment>
<feature type="domain" description="Legumain prodomain" evidence="2">
    <location>
        <begin position="172"/>
        <end position="266"/>
    </location>
</feature>
<dbReference type="Proteomes" id="UP000499080">
    <property type="component" value="Unassembled WGS sequence"/>
</dbReference>
<dbReference type="GO" id="GO:0006624">
    <property type="term" value="P:vacuolar protein processing"/>
    <property type="evidence" value="ECO:0007669"/>
    <property type="project" value="TreeGrafter"/>
</dbReference>
<dbReference type="OrthoDB" id="6431995at2759"/>
<dbReference type="InterPro" id="IPR001096">
    <property type="entry name" value="Peptidase_C13"/>
</dbReference>
<name>A0A4Y2NAA5_ARAVE</name>
<dbReference type="PANTHER" id="PTHR12000:SF42">
    <property type="entry name" value="LEGUMAIN"/>
    <property type="match status" value="1"/>
</dbReference>
<dbReference type="GO" id="GO:0051603">
    <property type="term" value="P:proteolysis involved in protein catabolic process"/>
    <property type="evidence" value="ECO:0007669"/>
    <property type="project" value="TreeGrafter"/>
</dbReference>
<evidence type="ECO:0000313" key="3">
    <source>
        <dbReference type="EMBL" id="GBN35077.1"/>
    </source>
</evidence>
<dbReference type="GO" id="GO:0004197">
    <property type="term" value="F:cysteine-type endopeptidase activity"/>
    <property type="evidence" value="ECO:0007669"/>
    <property type="project" value="TreeGrafter"/>
</dbReference>
<sequence length="275" mass="31980">ELTARQLNKTIEYMHEKKMYGKLVFYIEACESGSMFHNILPSNINVYATTAANRHESSYACYYDEKRDTYLGDFYSVNWMEDSDKEVLTQETLNQQYKIVKTETNKSHVQEFGDLKIAKLHVSEFQGRKNAEPIILPNVELNLVPSRDVPIAILKRKFLKTNSLIEQGVLLKKLNKMLRNRQYLSQKVSEIVAEIFHDQKQEDDIMNNHYTLTDFDCYDKIRTHFNEECFSLSKNNYALGYMYVLVNICEKGVSPAQAMAAMERVCVHPPIYGIV</sequence>
<dbReference type="PANTHER" id="PTHR12000">
    <property type="entry name" value="HEMOGLOBINASE FAMILY MEMBER"/>
    <property type="match status" value="1"/>
</dbReference>
<dbReference type="Gene3D" id="3.40.50.1460">
    <property type="match status" value="1"/>
</dbReference>
<organism evidence="3 4">
    <name type="scientific">Araneus ventricosus</name>
    <name type="common">Orbweaver spider</name>
    <name type="synonym">Epeira ventricosa</name>
    <dbReference type="NCBI Taxonomy" id="182803"/>
    <lineage>
        <taxon>Eukaryota</taxon>
        <taxon>Metazoa</taxon>
        <taxon>Ecdysozoa</taxon>
        <taxon>Arthropoda</taxon>
        <taxon>Chelicerata</taxon>
        <taxon>Arachnida</taxon>
        <taxon>Araneae</taxon>
        <taxon>Araneomorphae</taxon>
        <taxon>Entelegynae</taxon>
        <taxon>Araneoidea</taxon>
        <taxon>Araneidae</taxon>
        <taxon>Araneus</taxon>
    </lineage>
</organism>
<dbReference type="EMBL" id="BGPR01008634">
    <property type="protein sequence ID" value="GBN35077.1"/>
    <property type="molecule type" value="Genomic_DNA"/>
</dbReference>
<feature type="non-terminal residue" evidence="3">
    <location>
        <position position="1"/>
    </location>
</feature>
<dbReference type="FunFam" id="1.10.132.130:FF:000001">
    <property type="entry name" value="Vacuolar-processing enzyme beta-isozyme"/>
    <property type="match status" value="1"/>
</dbReference>
<dbReference type="AlphaFoldDB" id="A0A4Y2NAA5"/>
<reference evidence="3 4" key="1">
    <citation type="journal article" date="2019" name="Sci. Rep.">
        <title>Orb-weaving spider Araneus ventricosus genome elucidates the spidroin gene catalogue.</title>
        <authorList>
            <person name="Kono N."/>
            <person name="Nakamura H."/>
            <person name="Ohtoshi R."/>
            <person name="Moran D.A.P."/>
            <person name="Shinohara A."/>
            <person name="Yoshida Y."/>
            <person name="Fujiwara M."/>
            <person name="Mori M."/>
            <person name="Tomita M."/>
            <person name="Arakawa K."/>
        </authorList>
    </citation>
    <scope>NUCLEOTIDE SEQUENCE [LARGE SCALE GENOMIC DNA]</scope>
</reference>
<evidence type="ECO:0000256" key="1">
    <source>
        <dbReference type="ARBA" id="ARBA00009941"/>
    </source>
</evidence>